<proteinExistence type="predicted"/>
<dbReference type="CDD" id="cd02947">
    <property type="entry name" value="TRX_family"/>
    <property type="match status" value="1"/>
</dbReference>
<reference evidence="2" key="1">
    <citation type="submission" date="2022-12" db="EMBL/GenBank/DDBJ databases">
        <title>Clostridium sp. nov., isolated from industrial wastewater.</title>
        <authorList>
            <person name="Jiayan W."/>
        </authorList>
    </citation>
    <scope>NUCLEOTIDE SEQUENCE</scope>
    <source>
        <strain evidence="2">ZC22-4</strain>
    </source>
</reference>
<dbReference type="EMBL" id="JAPQFJ010000013">
    <property type="protein sequence ID" value="MCY6959410.1"/>
    <property type="molecule type" value="Genomic_DNA"/>
</dbReference>
<dbReference type="Proteomes" id="UP001144612">
    <property type="component" value="Unassembled WGS sequence"/>
</dbReference>
<evidence type="ECO:0000259" key="1">
    <source>
        <dbReference type="Pfam" id="PF00085"/>
    </source>
</evidence>
<gene>
    <name evidence="2" type="ORF">OW729_12400</name>
</gene>
<comment type="caution">
    <text evidence="2">The sequence shown here is derived from an EMBL/GenBank/DDBJ whole genome shotgun (WGS) entry which is preliminary data.</text>
</comment>
<organism evidence="2 3">
    <name type="scientific">Clostridium brassicae</name>
    <dbReference type="NCBI Taxonomy" id="2999072"/>
    <lineage>
        <taxon>Bacteria</taxon>
        <taxon>Bacillati</taxon>
        <taxon>Bacillota</taxon>
        <taxon>Clostridia</taxon>
        <taxon>Eubacteriales</taxon>
        <taxon>Clostridiaceae</taxon>
        <taxon>Clostridium</taxon>
    </lineage>
</organism>
<protein>
    <submittedName>
        <fullName evidence="2">Thioredoxin family protein</fullName>
    </submittedName>
</protein>
<evidence type="ECO:0000313" key="3">
    <source>
        <dbReference type="Proteomes" id="UP001144612"/>
    </source>
</evidence>
<name>A0ABT4DAR4_9CLOT</name>
<dbReference type="InterPro" id="IPR013766">
    <property type="entry name" value="Thioredoxin_domain"/>
</dbReference>
<dbReference type="RefSeq" id="WP_268061840.1">
    <property type="nucleotide sequence ID" value="NZ_JAPQFJ010000013.1"/>
</dbReference>
<dbReference type="SUPFAM" id="SSF52833">
    <property type="entry name" value="Thioredoxin-like"/>
    <property type="match status" value="1"/>
</dbReference>
<evidence type="ECO:0000313" key="2">
    <source>
        <dbReference type="EMBL" id="MCY6959410.1"/>
    </source>
</evidence>
<dbReference type="Gene3D" id="3.40.30.10">
    <property type="entry name" value="Glutaredoxin"/>
    <property type="match status" value="1"/>
</dbReference>
<accession>A0ABT4DAR4</accession>
<keyword evidence="3" id="KW-1185">Reference proteome</keyword>
<dbReference type="Pfam" id="PF00085">
    <property type="entry name" value="Thioredoxin"/>
    <property type="match status" value="1"/>
</dbReference>
<sequence length="108" mass="12410">MKKTGVIEGIKNLIQDNKLVLLYISSTQCSVCHALLPKIKFILKKYPEIKLKAISIDDYTEVAGEFSVFTIPAVILYINGKEYIRKARFISIEELDRSIGRYYEIMFG</sequence>
<feature type="domain" description="Thioredoxin" evidence="1">
    <location>
        <begin position="13"/>
        <end position="84"/>
    </location>
</feature>
<dbReference type="InterPro" id="IPR036249">
    <property type="entry name" value="Thioredoxin-like_sf"/>
</dbReference>